<dbReference type="GO" id="GO:0003735">
    <property type="term" value="F:structural constituent of ribosome"/>
    <property type="evidence" value="ECO:0007669"/>
    <property type="project" value="InterPro"/>
</dbReference>
<reference evidence="6" key="1">
    <citation type="submission" date="2025-08" db="UniProtKB">
        <authorList>
            <consortium name="RefSeq"/>
        </authorList>
    </citation>
    <scope>IDENTIFICATION</scope>
</reference>
<evidence type="ECO:0000256" key="4">
    <source>
        <dbReference type="RuleBase" id="RU000666"/>
    </source>
</evidence>
<organism evidence="5 6">
    <name type="scientific">Carlito syrichta</name>
    <name type="common">Philippine tarsier</name>
    <name type="synonym">Tarsius syrichta</name>
    <dbReference type="NCBI Taxonomy" id="1868482"/>
    <lineage>
        <taxon>Eukaryota</taxon>
        <taxon>Metazoa</taxon>
        <taxon>Chordata</taxon>
        <taxon>Craniata</taxon>
        <taxon>Vertebrata</taxon>
        <taxon>Euteleostomi</taxon>
        <taxon>Mammalia</taxon>
        <taxon>Eutheria</taxon>
        <taxon>Euarchontoglires</taxon>
        <taxon>Primates</taxon>
        <taxon>Haplorrhini</taxon>
        <taxon>Tarsiiformes</taxon>
        <taxon>Tarsiidae</taxon>
        <taxon>Carlito</taxon>
    </lineage>
</organism>
<dbReference type="GO" id="GO:0005840">
    <property type="term" value="C:ribosome"/>
    <property type="evidence" value="ECO:0007669"/>
    <property type="project" value="UniProtKB-KW"/>
</dbReference>
<dbReference type="SUPFAM" id="SSF57829">
    <property type="entry name" value="Zn-binding ribosomal proteins"/>
    <property type="match status" value="1"/>
</dbReference>
<dbReference type="RefSeq" id="XP_008071737.1">
    <property type="nucleotide sequence ID" value="XM_008073546.2"/>
</dbReference>
<dbReference type="OrthoDB" id="2967263at2759"/>
<evidence type="ECO:0000313" key="6">
    <source>
        <dbReference type="RefSeq" id="XP_008071737.1"/>
    </source>
</evidence>
<name>A0A1U7V209_CARSF</name>
<evidence type="ECO:0000256" key="3">
    <source>
        <dbReference type="ARBA" id="ARBA00023274"/>
    </source>
</evidence>
<keyword evidence="2 4" id="KW-0689">Ribosomal protein</keyword>
<dbReference type="InterPro" id="IPR053708">
    <property type="entry name" value="Ribosomal_LSU_eL42"/>
</dbReference>
<dbReference type="Gene3D" id="3.10.450.80">
    <property type="match status" value="1"/>
</dbReference>
<dbReference type="GO" id="GO:1990904">
    <property type="term" value="C:ribonucleoprotein complex"/>
    <property type="evidence" value="ECO:0007669"/>
    <property type="project" value="UniProtKB-KW"/>
</dbReference>
<comment type="similarity">
    <text evidence="1 4">Belongs to the eukaryotic ribosomal protein eL42 family.</text>
</comment>
<dbReference type="InterPro" id="IPR011332">
    <property type="entry name" value="Ribosomal_zn-bd"/>
</dbReference>
<proteinExistence type="inferred from homology"/>
<keyword evidence="3 4" id="KW-0687">Ribonucleoprotein</keyword>
<accession>A0A1U7V209</accession>
<gene>
    <name evidence="6" type="primary">LOC103276143</name>
</gene>
<evidence type="ECO:0000256" key="1">
    <source>
        <dbReference type="ARBA" id="ARBA00009364"/>
    </source>
</evidence>
<dbReference type="GeneID" id="103276143"/>
<protein>
    <submittedName>
        <fullName evidence="6">60S ribosomal protein L36a-like</fullName>
    </submittedName>
</protein>
<dbReference type="PANTHER" id="PTHR10369">
    <property type="entry name" value="60S RIBOSOMAL PROTEIN L36A/L44"/>
    <property type="match status" value="1"/>
</dbReference>
<dbReference type="AlphaFoldDB" id="A0A1U7V209"/>
<dbReference type="InterPro" id="IPR000552">
    <property type="entry name" value="Ribosomal_eL44"/>
</dbReference>
<dbReference type="KEGG" id="csyr:103276143"/>
<evidence type="ECO:0000256" key="2">
    <source>
        <dbReference type="ARBA" id="ARBA00022980"/>
    </source>
</evidence>
<evidence type="ECO:0000313" key="5">
    <source>
        <dbReference type="Proteomes" id="UP000189704"/>
    </source>
</evidence>
<dbReference type="FunFam" id="3.10.450.80:FF:000001">
    <property type="entry name" value="60S ribosomal protein L44"/>
    <property type="match status" value="1"/>
</dbReference>
<sequence>MVNVAKSHRTFCTKYGKHQPHKVTQYKKGKDSLYAQGKRRFDRKQSGCGGQIKPIFQKKTKTTKKIVLRLECVEPNCRSKRMLAIKRCKHFELGGDKKKGQEIQF</sequence>
<dbReference type="Proteomes" id="UP000189704">
    <property type="component" value="Unplaced"/>
</dbReference>
<dbReference type="PROSITE" id="PS01172">
    <property type="entry name" value="RIBOSOMAL_L44E"/>
    <property type="match status" value="1"/>
</dbReference>
<dbReference type="Pfam" id="PF00935">
    <property type="entry name" value="Ribosomal_L44"/>
    <property type="match status" value="1"/>
</dbReference>
<dbReference type="GO" id="GO:0006412">
    <property type="term" value="P:translation"/>
    <property type="evidence" value="ECO:0007669"/>
    <property type="project" value="InterPro"/>
</dbReference>
<keyword evidence="5" id="KW-1185">Reference proteome</keyword>